<feature type="transmembrane region" description="Helical" evidence="6">
    <location>
        <begin position="205"/>
        <end position="226"/>
    </location>
</feature>
<evidence type="ECO:0000313" key="8">
    <source>
        <dbReference type="EMBL" id="NXI91369.1"/>
    </source>
</evidence>
<reference evidence="8 9" key="1">
    <citation type="submission" date="2019-09" db="EMBL/GenBank/DDBJ databases">
        <title>Bird 10,000 Genomes (B10K) Project - Family phase.</title>
        <authorList>
            <person name="Zhang G."/>
        </authorList>
    </citation>
    <scope>NUCLEOTIDE SEQUENCE [LARGE SCALE GENOMIC DNA]</scope>
    <source>
        <strain evidence="8">B10K-DU-001-60</strain>
        <tissue evidence="8">Muscle</tissue>
    </source>
</reference>
<comment type="subcellular location">
    <subcellularLocation>
        <location evidence="1">Membrane</location>
    </subcellularLocation>
</comment>
<evidence type="ECO:0000256" key="3">
    <source>
        <dbReference type="ARBA" id="ARBA00023136"/>
    </source>
</evidence>
<comment type="caution">
    <text evidence="8">The sequence shown here is derived from an EMBL/GenBank/DDBJ whole genome shotgun (WGS) entry which is preliminary data.</text>
</comment>
<proteinExistence type="predicted"/>
<dbReference type="AlphaFoldDB" id="A0A7K9X1X6"/>
<evidence type="ECO:0000256" key="4">
    <source>
        <dbReference type="ARBA" id="ARBA00023180"/>
    </source>
</evidence>
<evidence type="ECO:0000256" key="1">
    <source>
        <dbReference type="ARBA" id="ARBA00004370"/>
    </source>
</evidence>
<dbReference type="GO" id="GO:0002323">
    <property type="term" value="P:natural killer cell activation involved in immune response"/>
    <property type="evidence" value="ECO:0007669"/>
    <property type="project" value="TreeGrafter"/>
</dbReference>
<feature type="compositionally biased region" description="Polar residues" evidence="5">
    <location>
        <begin position="7"/>
        <end position="21"/>
    </location>
</feature>
<dbReference type="PANTHER" id="PTHR12080:SF56">
    <property type="entry name" value="NATURAL KILLER CELL RECEPTOR 2B4"/>
    <property type="match status" value="1"/>
</dbReference>
<dbReference type="Proteomes" id="UP000587472">
    <property type="component" value="Unassembled WGS sequence"/>
</dbReference>
<feature type="region of interest" description="Disordered" evidence="5">
    <location>
        <begin position="1"/>
        <end position="25"/>
    </location>
</feature>
<feature type="non-terminal residue" evidence="8">
    <location>
        <position position="1"/>
    </location>
</feature>
<evidence type="ECO:0000259" key="7">
    <source>
        <dbReference type="Pfam" id="PF11465"/>
    </source>
</evidence>
<sequence length="335" mass="36834">SALGPQQCRQQPVSAHGTLQLQPEKPPQEWRRVEWRVRLDGGAQYRILAAEKNKPAEVSGVPFSGRAAFQEETLSLRISPVGLADSGNYWTDIEDPSGTFTRRCFLVSVWEPVRPPRLEAHILHREQGWCNLSLGCSVPSAGNVSYQWSCSRDRPAALEDQPQLQLQVHGDNDPTVCQCNVSNPVSWSAASTGVVAACRGTAPGWALYLGLALAISVALFVTFYCWMKRRKAPPGGHDEQALTVYEEVGKAQTGRGPNGTREATMEGKTIYAAICTKTQGPSCPQEPESHTIYSTVQDTRKARFPHCSRSAQQSPSFRRKRLDPALVSTAYVEVT</sequence>
<dbReference type="InterPro" id="IPR013783">
    <property type="entry name" value="Ig-like_fold"/>
</dbReference>
<gene>
    <name evidence="8" type="primary">Cd244_0</name>
    <name evidence="8" type="ORF">PSOCRE_R01169</name>
</gene>
<feature type="non-terminal residue" evidence="8">
    <location>
        <position position="335"/>
    </location>
</feature>
<keyword evidence="4" id="KW-0325">Glycoprotein</keyword>
<keyword evidence="6" id="KW-1133">Transmembrane helix</keyword>
<keyword evidence="3 6" id="KW-0472">Membrane</keyword>
<evidence type="ECO:0000256" key="5">
    <source>
        <dbReference type="SAM" id="MobiDB-lite"/>
    </source>
</evidence>
<keyword evidence="6" id="KW-0812">Transmembrane</keyword>
<feature type="domain" description="Natural killer cell receptor 2B4 immunoglobulin" evidence="7">
    <location>
        <begin position="18"/>
        <end position="110"/>
    </location>
</feature>
<accession>A0A7K9X1X6</accession>
<evidence type="ECO:0000256" key="6">
    <source>
        <dbReference type="SAM" id="Phobius"/>
    </source>
</evidence>
<evidence type="ECO:0000313" key="9">
    <source>
        <dbReference type="Proteomes" id="UP000587472"/>
    </source>
</evidence>
<dbReference type="InterPro" id="IPR024303">
    <property type="entry name" value="NK_rcpt_2B4_Ig_dom"/>
</dbReference>
<protein>
    <submittedName>
        <fullName evidence="8">CD244 protein</fullName>
    </submittedName>
</protein>
<keyword evidence="2" id="KW-0732">Signal</keyword>
<dbReference type="GO" id="GO:0009897">
    <property type="term" value="C:external side of plasma membrane"/>
    <property type="evidence" value="ECO:0007669"/>
    <property type="project" value="TreeGrafter"/>
</dbReference>
<dbReference type="InterPro" id="IPR036179">
    <property type="entry name" value="Ig-like_dom_sf"/>
</dbReference>
<keyword evidence="9" id="KW-1185">Reference proteome</keyword>
<dbReference type="InterPro" id="IPR015631">
    <property type="entry name" value="CD2/SLAM_rcpt"/>
</dbReference>
<evidence type="ECO:0000256" key="2">
    <source>
        <dbReference type="ARBA" id="ARBA00022729"/>
    </source>
</evidence>
<organism evidence="8 9">
    <name type="scientific">Psophia crepitans</name>
    <name type="common">common trumpeter</name>
    <dbReference type="NCBI Taxonomy" id="54359"/>
    <lineage>
        <taxon>Eukaryota</taxon>
        <taxon>Metazoa</taxon>
        <taxon>Chordata</taxon>
        <taxon>Craniata</taxon>
        <taxon>Vertebrata</taxon>
        <taxon>Euteleostomi</taxon>
        <taxon>Archelosauria</taxon>
        <taxon>Archosauria</taxon>
        <taxon>Dinosauria</taxon>
        <taxon>Saurischia</taxon>
        <taxon>Theropoda</taxon>
        <taxon>Coelurosauria</taxon>
        <taxon>Aves</taxon>
        <taxon>Neognathae</taxon>
        <taxon>Neoaves</taxon>
        <taxon>Gruiformes</taxon>
        <taxon>Psophiidae</taxon>
        <taxon>Psophia</taxon>
    </lineage>
</organism>
<dbReference type="SUPFAM" id="SSF48726">
    <property type="entry name" value="Immunoglobulin"/>
    <property type="match status" value="1"/>
</dbReference>
<dbReference type="Gene3D" id="2.60.40.10">
    <property type="entry name" value="Immunoglobulins"/>
    <property type="match status" value="2"/>
</dbReference>
<dbReference type="EMBL" id="VWZZ01001258">
    <property type="protein sequence ID" value="NXI91369.1"/>
    <property type="molecule type" value="Genomic_DNA"/>
</dbReference>
<dbReference type="PANTHER" id="PTHR12080">
    <property type="entry name" value="SIGNALING LYMPHOCYTIC ACTIVATION MOLECULE"/>
    <property type="match status" value="1"/>
</dbReference>
<dbReference type="Pfam" id="PF11465">
    <property type="entry name" value="Receptor_2B4"/>
    <property type="match status" value="1"/>
</dbReference>
<name>A0A7K9X1X6_9GRUI</name>
<dbReference type="GO" id="GO:0042288">
    <property type="term" value="F:MHC class I protein binding"/>
    <property type="evidence" value="ECO:0007669"/>
    <property type="project" value="TreeGrafter"/>
</dbReference>